<keyword evidence="2" id="KW-1185">Reference proteome</keyword>
<dbReference type="EMBL" id="OV725080">
    <property type="protein sequence ID" value="CAH1399544.1"/>
    <property type="molecule type" value="Genomic_DNA"/>
</dbReference>
<evidence type="ECO:0000313" key="2">
    <source>
        <dbReference type="Proteomes" id="UP001152798"/>
    </source>
</evidence>
<name>A0A9P0HCV8_NEZVI</name>
<dbReference type="AlphaFoldDB" id="A0A9P0HCV8"/>
<sequence>MNRTNSRDPQHYNQYQVSSRRYGIDIGDRGSDTLPRCEQIDFTLSLHRRSPAGTVTAQVISIHETYHESPDSEPTSCHDRWIIGNVDCIDLCMREGAREKVVYHDAEITT</sequence>
<gene>
    <name evidence="1" type="ORF">NEZAVI_LOCUS8975</name>
</gene>
<accession>A0A9P0HCV8</accession>
<protein>
    <submittedName>
        <fullName evidence="1">Uncharacterized protein</fullName>
    </submittedName>
</protein>
<evidence type="ECO:0000313" key="1">
    <source>
        <dbReference type="EMBL" id="CAH1399544.1"/>
    </source>
</evidence>
<organism evidence="1 2">
    <name type="scientific">Nezara viridula</name>
    <name type="common">Southern green stink bug</name>
    <name type="synonym">Cimex viridulus</name>
    <dbReference type="NCBI Taxonomy" id="85310"/>
    <lineage>
        <taxon>Eukaryota</taxon>
        <taxon>Metazoa</taxon>
        <taxon>Ecdysozoa</taxon>
        <taxon>Arthropoda</taxon>
        <taxon>Hexapoda</taxon>
        <taxon>Insecta</taxon>
        <taxon>Pterygota</taxon>
        <taxon>Neoptera</taxon>
        <taxon>Paraneoptera</taxon>
        <taxon>Hemiptera</taxon>
        <taxon>Heteroptera</taxon>
        <taxon>Panheteroptera</taxon>
        <taxon>Pentatomomorpha</taxon>
        <taxon>Pentatomoidea</taxon>
        <taxon>Pentatomidae</taxon>
        <taxon>Pentatominae</taxon>
        <taxon>Nezara</taxon>
    </lineage>
</organism>
<proteinExistence type="predicted"/>
<reference evidence="1" key="1">
    <citation type="submission" date="2022-01" db="EMBL/GenBank/DDBJ databases">
        <authorList>
            <person name="King R."/>
        </authorList>
    </citation>
    <scope>NUCLEOTIDE SEQUENCE</scope>
</reference>
<dbReference type="Proteomes" id="UP001152798">
    <property type="component" value="Chromosome 4"/>
</dbReference>